<evidence type="ECO:0000256" key="1">
    <source>
        <dbReference type="SAM" id="Phobius"/>
    </source>
</evidence>
<reference evidence="2 3" key="1">
    <citation type="submission" date="2020-12" db="EMBL/GenBank/DDBJ databases">
        <title>Hymenobacter sp.</title>
        <authorList>
            <person name="Kim M.K."/>
        </authorList>
    </citation>
    <scope>NUCLEOTIDE SEQUENCE [LARGE SCALE GENOMIC DNA]</scope>
    <source>
        <strain evidence="2 3">BT442</strain>
    </source>
</reference>
<evidence type="ECO:0000313" key="2">
    <source>
        <dbReference type="EMBL" id="MBH8558413.1"/>
    </source>
</evidence>
<evidence type="ECO:0000313" key="3">
    <source>
        <dbReference type="Proteomes" id="UP000625631"/>
    </source>
</evidence>
<keyword evidence="1" id="KW-0472">Membrane</keyword>
<dbReference type="Proteomes" id="UP000625631">
    <property type="component" value="Unassembled WGS sequence"/>
</dbReference>
<gene>
    <name evidence="2" type="ORF">I7X13_10175</name>
</gene>
<proteinExistence type="predicted"/>
<keyword evidence="1" id="KW-0812">Transmembrane</keyword>
<sequence length="85" mass="9779">MSNFLQAVVKLMLGGMWVLLALMTWMWGYAIFKSIGRLRTDTDAGEFLTPNDADVYPLFFLICAFLLVLVTVISLKVRWPWPSYD</sequence>
<protein>
    <submittedName>
        <fullName evidence="2">Uncharacterized protein</fullName>
    </submittedName>
</protein>
<comment type="caution">
    <text evidence="2">The sequence shown here is derived from an EMBL/GenBank/DDBJ whole genome shotgun (WGS) entry which is preliminary data.</text>
</comment>
<dbReference type="RefSeq" id="WP_198075385.1">
    <property type="nucleotide sequence ID" value="NZ_JAEDAE010000003.1"/>
</dbReference>
<feature type="transmembrane region" description="Helical" evidence="1">
    <location>
        <begin position="12"/>
        <end position="35"/>
    </location>
</feature>
<keyword evidence="3" id="KW-1185">Reference proteome</keyword>
<name>A0ABS0Q6Y7_9BACT</name>
<keyword evidence="1" id="KW-1133">Transmembrane helix</keyword>
<accession>A0ABS0Q6Y7</accession>
<dbReference type="EMBL" id="JAEDAE010000003">
    <property type="protein sequence ID" value="MBH8558413.1"/>
    <property type="molecule type" value="Genomic_DNA"/>
</dbReference>
<organism evidence="2 3">
    <name type="scientific">Hymenobacter negativus</name>
    <dbReference type="NCBI Taxonomy" id="2795026"/>
    <lineage>
        <taxon>Bacteria</taxon>
        <taxon>Pseudomonadati</taxon>
        <taxon>Bacteroidota</taxon>
        <taxon>Cytophagia</taxon>
        <taxon>Cytophagales</taxon>
        <taxon>Hymenobacteraceae</taxon>
        <taxon>Hymenobacter</taxon>
    </lineage>
</organism>
<feature type="transmembrane region" description="Helical" evidence="1">
    <location>
        <begin position="55"/>
        <end position="75"/>
    </location>
</feature>